<sequence length="311" mass="33373">MRVLGLSAGAPDGSAEIILKEALRGAQDAGADVELVRLRDLVLTSGPDASSDDADWFWDRLMDSDGLIVSSPIYSRTVPGLLRLLGDKISGPQSDVAFTSELLRMRAEGTPISVDFAIDERVLRPRVAGFLAVGGSLPSRWKTLTLPIMHTLTASAQIAVVDQVEFAGAGSPASIVLDAEALERSRRLGFTVGEQLGRSYEDAQYRGEPGACPLCHLSVVALIGTHAECATCGAVGVLRQNDGAMTLELTAEGALRSILSLHEKVDHFHEVQQTAARHAPLREKIDSAKDEYAAWDPRVFPSTPVIPRRQS</sequence>
<evidence type="ECO:0000313" key="2">
    <source>
        <dbReference type="EMBL" id="SDG60376.1"/>
    </source>
</evidence>
<dbReference type="STRING" id="370764.SAMN04489810_0747"/>
<name>A0A1G7VKN7_9MICO</name>
<evidence type="ECO:0000259" key="1">
    <source>
        <dbReference type="Pfam" id="PF03358"/>
    </source>
</evidence>
<dbReference type="GO" id="GO:0016491">
    <property type="term" value="F:oxidoreductase activity"/>
    <property type="evidence" value="ECO:0007669"/>
    <property type="project" value="InterPro"/>
</dbReference>
<dbReference type="InterPro" id="IPR029039">
    <property type="entry name" value="Flavoprotein-like_sf"/>
</dbReference>
<dbReference type="Proteomes" id="UP000199009">
    <property type="component" value="Chromosome I"/>
</dbReference>
<feature type="domain" description="NADPH-dependent FMN reductase-like" evidence="1">
    <location>
        <begin position="1"/>
        <end position="91"/>
    </location>
</feature>
<dbReference type="AlphaFoldDB" id="A0A1G7VKN7"/>
<dbReference type="Gene3D" id="3.40.50.360">
    <property type="match status" value="1"/>
</dbReference>
<dbReference type="InterPro" id="IPR005025">
    <property type="entry name" value="FMN_Rdtase-like_dom"/>
</dbReference>
<reference evidence="2 3" key="1">
    <citation type="submission" date="2016-10" db="EMBL/GenBank/DDBJ databases">
        <authorList>
            <person name="de Groot N.N."/>
        </authorList>
    </citation>
    <scope>NUCLEOTIDE SEQUENCE [LARGE SCALE GENOMIC DNA]</scope>
    <source>
        <strain evidence="2 3">DSM 23142</strain>
    </source>
</reference>
<dbReference type="OrthoDB" id="9812295at2"/>
<keyword evidence="3" id="KW-1185">Reference proteome</keyword>
<organism evidence="2 3">
    <name type="scientific">Microbacterium pygmaeum</name>
    <dbReference type="NCBI Taxonomy" id="370764"/>
    <lineage>
        <taxon>Bacteria</taxon>
        <taxon>Bacillati</taxon>
        <taxon>Actinomycetota</taxon>
        <taxon>Actinomycetes</taxon>
        <taxon>Micrococcales</taxon>
        <taxon>Microbacteriaceae</taxon>
        <taxon>Microbacterium</taxon>
    </lineage>
</organism>
<proteinExistence type="predicted"/>
<dbReference type="SUPFAM" id="SSF52218">
    <property type="entry name" value="Flavoproteins"/>
    <property type="match status" value="1"/>
</dbReference>
<evidence type="ECO:0000313" key="3">
    <source>
        <dbReference type="Proteomes" id="UP000199009"/>
    </source>
</evidence>
<dbReference type="RefSeq" id="WP_157681745.1">
    <property type="nucleotide sequence ID" value="NZ_LT629692.1"/>
</dbReference>
<dbReference type="EMBL" id="LT629692">
    <property type="protein sequence ID" value="SDG60376.1"/>
    <property type="molecule type" value="Genomic_DNA"/>
</dbReference>
<dbReference type="Pfam" id="PF03358">
    <property type="entry name" value="FMN_red"/>
    <property type="match status" value="1"/>
</dbReference>
<protein>
    <submittedName>
        <fullName evidence="2">Multimeric flavodoxin WrbA</fullName>
    </submittedName>
</protein>
<accession>A0A1G7VKN7</accession>
<gene>
    <name evidence="2" type="ORF">SAMN04489810_0747</name>
</gene>